<sequence length="142" mass="16278">MKFLSKTIITLLTLLSFMACNKLSQSPEAKLKELVPKFQKTMCSKTIECTKDEFAKIPPAYRNMIPPFMQSEENCISFFDQKMKEAEKKRIEEKKEVTAEQVESFEKCINAFGKLTCDSFKGTKEKVNIPECEEAQKLSGNN</sequence>
<evidence type="ECO:0000313" key="3">
    <source>
        <dbReference type="EMBL" id="TGK46999.1"/>
    </source>
</evidence>
<name>A0A7I0HN55_9LEPT</name>
<keyword evidence="2" id="KW-0732">Signal</keyword>
<proteinExistence type="predicted"/>
<dbReference type="RefSeq" id="WP_135741466.1">
    <property type="nucleotide sequence ID" value="NZ_RQFD01000016.1"/>
</dbReference>
<dbReference type="Proteomes" id="UP000297641">
    <property type="component" value="Unassembled WGS sequence"/>
</dbReference>
<dbReference type="Proteomes" id="UP000297617">
    <property type="component" value="Unassembled WGS sequence"/>
</dbReference>
<reference evidence="5 6" key="2">
    <citation type="journal article" date="2019" name="PLoS Negl. Trop. Dis.">
        <title>Revisiting the worldwide diversity of Leptospira species in the environment.</title>
        <authorList>
            <person name="Vincent A.T."/>
            <person name="Schiettekatte O."/>
            <person name="Bourhy P."/>
            <person name="Veyrier F.J."/>
            <person name="Picardeau M."/>
        </authorList>
    </citation>
    <scope>NUCLEOTIDE SEQUENCE [LARGE SCALE GENOMIC DNA]</scope>
    <source>
        <strain evidence="4 6">201800273</strain>
        <strain evidence="5">201800295</strain>
    </source>
</reference>
<dbReference type="PROSITE" id="PS51257">
    <property type="entry name" value="PROKAR_LIPOPROTEIN"/>
    <property type="match status" value="1"/>
</dbReference>
<evidence type="ECO:0000313" key="6">
    <source>
        <dbReference type="Proteomes" id="UP000297641"/>
    </source>
</evidence>
<keyword evidence="5" id="KW-1185">Reference proteome</keyword>
<evidence type="ECO:0000313" key="4">
    <source>
        <dbReference type="EMBL" id="TGL03179.1"/>
    </source>
</evidence>
<evidence type="ECO:0000313" key="5">
    <source>
        <dbReference type="Proteomes" id="UP000297617"/>
    </source>
</evidence>
<feature type="chain" id="PRO_5028813000" description="Lipoprotein" evidence="2">
    <location>
        <begin position="20"/>
        <end position="142"/>
    </location>
</feature>
<dbReference type="OrthoDB" id="328563at2"/>
<accession>A0A7I0HN55</accession>
<protein>
    <recommendedName>
        <fullName evidence="7">Lipoprotein</fullName>
    </recommendedName>
</protein>
<dbReference type="NCBIfam" id="NF047485">
    <property type="entry name" value="LA_2478_plus"/>
    <property type="match status" value="1"/>
</dbReference>
<dbReference type="EMBL" id="RQFD01000016">
    <property type="protein sequence ID" value="TGK46999.1"/>
    <property type="molecule type" value="Genomic_DNA"/>
</dbReference>
<evidence type="ECO:0008006" key="7">
    <source>
        <dbReference type="Google" id="ProtNLM"/>
    </source>
</evidence>
<dbReference type="EMBL" id="RQFT01000012">
    <property type="protein sequence ID" value="TGL03179.1"/>
    <property type="molecule type" value="Genomic_DNA"/>
</dbReference>
<keyword evidence="1" id="KW-0175">Coiled coil</keyword>
<evidence type="ECO:0000256" key="2">
    <source>
        <dbReference type="SAM" id="SignalP"/>
    </source>
</evidence>
<feature type="coiled-coil region" evidence="1">
    <location>
        <begin position="76"/>
        <end position="103"/>
    </location>
</feature>
<organism evidence="4 6">
    <name type="scientific">Leptospira bouyouniensis</name>
    <dbReference type="NCBI Taxonomy" id="2484911"/>
    <lineage>
        <taxon>Bacteria</taxon>
        <taxon>Pseudomonadati</taxon>
        <taxon>Spirochaetota</taxon>
        <taxon>Spirochaetia</taxon>
        <taxon>Leptospirales</taxon>
        <taxon>Leptospiraceae</taxon>
        <taxon>Leptospira</taxon>
    </lineage>
</organism>
<gene>
    <name evidence="3" type="ORF">EHQ10_16820</name>
    <name evidence="4" type="ORF">EHQ43_15390</name>
</gene>
<evidence type="ECO:0000256" key="1">
    <source>
        <dbReference type="SAM" id="Coils"/>
    </source>
</evidence>
<feature type="signal peptide" evidence="2">
    <location>
        <begin position="1"/>
        <end position="19"/>
    </location>
</feature>
<reference evidence="3" key="1">
    <citation type="submission" date="2018-10" db="EMBL/GenBank/DDBJ databases">
        <authorList>
            <person name="Vincent A.T."/>
            <person name="Schiettekatte O."/>
            <person name="Bourhy P."/>
            <person name="Veyrier F.J."/>
            <person name="Picardeau M."/>
        </authorList>
    </citation>
    <scope>NUCLEOTIDE SEQUENCE</scope>
    <source>
        <strain evidence="3">201800295</strain>
    </source>
</reference>
<comment type="caution">
    <text evidence="4">The sequence shown here is derived from an EMBL/GenBank/DDBJ whole genome shotgun (WGS) entry which is preliminary data.</text>
</comment>
<dbReference type="AlphaFoldDB" id="A0A7I0HN55"/>